<evidence type="ECO:0000313" key="4">
    <source>
        <dbReference type="EMBL" id="CAK9004605.1"/>
    </source>
</evidence>
<dbReference type="PROSITE" id="PS50222">
    <property type="entry name" value="EF_HAND_2"/>
    <property type="match status" value="1"/>
</dbReference>
<dbReference type="Gene3D" id="1.10.238.10">
    <property type="entry name" value="EF-hand"/>
    <property type="match status" value="1"/>
</dbReference>
<feature type="signal peptide" evidence="2">
    <location>
        <begin position="1"/>
        <end position="18"/>
    </location>
</feature>
<sequence>MKPLQGLSVALALFGAAAEPLIQIPTHIQEMELSTPKPVTVAQMQEFKQDFVDVDFNKDDQMDAQEVRAHFKGGISDIELFQFFLDSDSDRSGDVSLQEYVDYAAMLG</sequence>
<reference evidence="4 5" key="1">
    <citation type="submission" date="2024-02" db="EMBL/GenBank/DDBJ databases">
        <authorList>
            <person name="Chen Y."/>
            <person name="Shah S."/>
            <person name="Dougan E. K."/>
            <person name="Thang M."/>
            <person name="Chan C."/>
        </authorList>
    </citation>
    <scope>NUCLEOTIDE SEQUENCE [LARGE SCALE GENOMIC DNA]</scope>
</reference>
<gene>
    <name evidence="4" type="ORF">SCF082_LOCUS8259</name>
</gene>
<evidence type="ECO:0000256" key="1">
    <source>
        <dbReference type="ARBA" id="ARBA00022837"/>
    </source>
</evidence>
<evidence type="ECO:0000259" key="3">
    <source>
        <dbReference type="PROSITE" id="PS50222"/>
    </source>
</evidence>
<dbReference type="EMBL" id="CAXAMM010004703">
    <property type="protein sequence ID" value="CAK9004605.1"/>
    <property type="molecule type" value="Genomic_DNA"/>
</dbReference>
<evidence type="ECO:0000256" key="2">
    <source>
        <dbReference type="SAM" id="SignalP"/>
    </source>
</evidence>
<accession>A0ABP0IPT4</accession>
<dbReference type="SUPFAM" id="SSF47473">
    <property type="entry name" value="EF-hand"/>
    <property type="match status" value="1"/>
</dbReference>
<name>A0ABP0IPT4_9DINO</name>
<dbReference type="InterPro" id="IPR018247">
    <property type="entry name" value="EF_Hand_1_Ca_BS"/>
</dbReference>
<feature type="chain" id="PRO_5046695916" evidence="2">
    <location>
        <begin position="19"/>
        <end position="108"/>
    </location>
</feature>
<dbReference type="InterPro" id="IPR002048">
    <property type="entry name" value="EF_hand_dom"/>
</dbReference>
<evidence type="ECO:0000313" key="5">
    <source>
        <dbReference type="Proteomes" id="UP001642464"/>
    </source>
</evidence>
<comment type="caution">
    <text evidence="4">The sequence shown here is derived from an EMBL/GenBank/DDBJ whole genome shotgun (WGS) entry which is preliminary data.</text>
</comment>
<dbReference type="PROSITE" id="PS00018">
    <property type="entry name" value="EF_HAND_1"/>
    <property type="match status" value="1"/>
</dbReference>
<proteinExistence type="predicted"/>
<dbReference type="Proteomes" id="UP001642464">
    <property type="component" value="Unassembled WGS sequence"/>
</dbReference>
<keyword evidence="4" id="KW-0808">Transferase</keyword>
<keyword evidence="5" id="KW-1185">Reference proteome</keyword>
<protein>
    <submittedName>
        <fullName evidence="4">Calcium-dependent protein kinase 16</fullName>
    </submittedName>
</protein>
<dbReference type="GO" id="GO:0016301">
    <property type="term" value="F:kinase activity"/>
    <property type="evidence" value="ECO:0007669"/>
    <property type="project" value="UniProtKB-KW"/>
</dbReference>
<dbReference type="InterPro" id="IPR011992">
    <property type="entry name" value="EF-hand-dom_pair"/>
</dbReference>
<feature type="domain" description="EF-hand" evidence="3">
    <location>
        <begin position="75"/>
        <end position="108"/>
    </location>
</feature>
<organism evidence="4 5">
    <name type="scientific">Durusdinium trenchii</name>
    <dbReference type="NCBI Taxonomy" id="1381693"/>
    <lineage>
        <taxon>Eukaryota</taxon>
        <taxon>Sar</taxon>
        <taxon>Alveolata</taxon>
        <taxon>Dinophyceae</taxon>
        <taxon>Suessiales</taxon>
        <taxon>Symbiodiniaceae</taxon>
        <taxon>Durusdinium</taxon>
    </lineage>
</organism>
<keyword evidence="2" id="KW-0732">Signal</keyword>
<keyword evidence="4" id="KW-0418">Kinase</keyword>
<keyword evidence="1" id="KW-0106">Calcium</keyword>